<evidence type="ECO:0000313" key="3">
    <source>
        <dbReference type="Proteomes" id="UP000699691"/>
    </source>
</evidence>
<evidence type="ECO:0000256" key="1">
    <source>
        <dbReference type="SAM" id="Phobius"/>
    </source>
</evidence>
<dbReference type="Proteomes" id="UP000699691">
    <property type="component" value="Unassembled WGS sequence"/>
</dbReference>
<reference evidence="2" key="2">
    <citation type="journal article" date="2021" name="Microbiome">
        <title>Successional dynamics and alternative stable states in a saline activated sludge microbial community over 9 years.</title>
        <authorList>
            <person name="Wang Y."/>
            <person name="Ye J."/>
            <person name="Ju F."/>
            <person name="Liu L."/>
            <person name="Boyd J.A."/>
            <person name="Deng Y."/>
            <person name="Parks D.H."/>
            <person name="Jiang X."/>
            <person name="Yin X."/>
            <person name="Woodcroft B.J."/>
            <person name="Tyson G.W."/>
            <person name="Hugenholtz P."/>
            <person name="Polz M.F."/>
            <person name="Zhang T."/>
        </authorList>
    </citation>
    <scope>NUCLEOTIDE SEQUENCE</scope>
    <source>
        <strain evidence="2">HKST-UBA02</strain>
    </source>
</reference>
<name>A0A955LW81_UNCKA</name>
<protein>
    <recommendedName>
        <fullName evidence="4">DUF948 domain-containing protein</fullName>
    </recommendedName>
</protein>
<reference evidence="2" key="1">
    <citation type="submission" date="2020-04" db="EMBL/GenBank/DDBJ databases">
        <authorList>
            <person name="Zhang T."/>
        </authorList>
    </citation>
    <scope>NUCLEOTIDE SEQUENCE</scope>
    <source>
        <strain evidence="2">HKST-UBA02</strain>
    </source>
</reference>
<evidence type="ECO:0008006" key="4">
    <source>
        <dbReference type="Google" id="ProtNLM"/>
    </source>
</evidence>
<keyword evidence="1" id="KW-0472">Membrane</keyword>
<comment type="caution">
    <text evidence="2">The sequence shown here is derived from an EMBL/GenBank/DDBJ whole genome shotgun (WGS) entry which is preliminary data.</text>
</comment>
<organism evidence="2 3">
    <name type="scientific">candidate division WWE3 bacterium</name>
    <dbReference type="NCBI Taxonomy" id="2053526"/>
    <lineage>
        <taxon>Bacteria</taxon>
        <taxon>Katanobacteria</taxon>
    </lineage>
</organism>
<sequence length="111" mass="12267">MLDTTQILLLILTVLLGGTLILIGIQLYFILRELRKGMQNVNSLLEEFQSAAGNLTSSTQHIKDSMREVHDMTVKVKEGISTPLVSGLASFGLVRSLLQPLLGKDEEDEEE</sequence>
<evidence type="ECO:0000313" key="2">
    <source>
        <dbReference type="EMBL" id="MCA9397653.1"/>
    </source>
</evidence>
<dbReference type="EMBL" id="JAGQKY010000091">
    <property type="protein sequence ID" value="MCA9397653.1"/>
    <property type="molecule type" value="Genomic_DNA"/>
</dbReference>
<keyword evidence="1" id="KW-1133">Transmembrane helix</keyword>
<dbReference type="AlphaFoldDB" id="A0A955LW81"/>
<gene>
    <name evidence="2" type="ORF">KC573_02390</name>
</gene>
<keyword evidence="1" id="KW-0812">Transmembrane</keyword>
<accession>A0A955LW81</accession>
<proteinExistence type="predicted"/>
<feature type="transmembrane region" description="Helical" evidence="1">
    <location>
        <begin position="6"/>
        <end position="31"/>
    </location>
</feature>